<evidence type="ECO:0000256" key="1">
    <source>
        <dbReference type="SAM" id="SignalP"/>
    </source>
</evidence>
<dbReference type="EMBL" id="AP028947">
    <property type="protein sequence ID" value="BET24782.1"/>
    <property type="molecule type" value="Genomic_DNA"/>
</dbReference>
<dbReference type="AlphaFoldDB" id="A0AA86IX73"/>
<accession>A0AA86IX73</accession>
<dbReference type="KEGG" id="lto:RGQ30_02830"/>
<sequence length="228" mass="25191">MWNWLRYWPDQRLFLPLILCAVATFTTACTGLNQAAFSSLKAAYQGPNRNFDAVPRNSAYQYMQVEVPGAASLTVLGYQYPSLQVWYAAKGEVVRLQGNRLLDTTGLNVNLANVQYTRGSQAQQTVMRFDVPELGLFNVQATLQLQPTAPPKSNLAKQASAAKGLYWYSETFDRFTGNTVPAALKGLPPAVYGFAQALPEGTPASELPLAVYGKQCLAPTYCLEWHRQ</sequence>
<evidence type="ECO:0008006" key="4">
    <source>
        <dbReference type="Google" id="ProtNLM"/>
    </source>
</evidence>
<dbReference type="Proteomes" id="UP001329151">
    <property type="component" value="Chromosome"/>
</dbReference>
<name>A0AA86IX73_9BURK</name>
<protein>
    <recommendedName>
        <fullName evidence="4">Lipoprotein</fullName>
    </recommendedName>
</protein>
<reference evidence="2 3" key="1">
    <citation type="submission" date="2023-10" db="EMBL/GenBank/DDBJ databases">
        <title>Complete Genome Sequence of Limnobacter thiooxidans CS-K2T, Isolated from freshwater lake sediments in Bavaria, Germany.</title>
        <authorList>
            <person name="Naruki M."/>
            <person name="Watanabe A."/>
            <person name="Warashina T."/>
            <person name="Morita T."/>
            <person name="Arakawa K."/>
        </authorList>
    </citation>
    <scope>NUCLEOTIDE SEQUENCE [LARGE SCALE GENOMIC DNA]</scope>
    <source>
        <strain evidence="2 3">CS-K2</strain>
    </source>
</reference>
<gene>
    <name evidence="2" type="ORF">RGQ30_02830</name>
</gene>
<dbReference type="PROSITE" id="PS51257">
    <property type="entry name" value="PROKAR_LIPOPROTEIN"/>
    <property type="match status" value="1"/>
</dbReference>
<keyword evidence="3" id="KW-1185">Reference proteome</keyword>
<proteinExistence type="predicted"/>
<dbReference type="Gene3D" id="2.40.360.10">
    <property type="entry name" value="YmcC-like"/>
    <property type="match status" value="1"/>
</dbReference>
<keyword evidence="1" id="KW-0732">Signal</keyword>
<organism evidence="2 3">
    <name type="scientific">Limnobacter thiooxidans</name>
    <dbReference type="NCBI Taxonomy" id="131080"/>
    <lineage>
        <taxon>Bacteria</taxon>
        <taxon>Pseudomonadati</taxon>
        <taxon>Pseudomonadota</taxon>
        <taxon>Betaproteobacteria</taxon>
        <taxon>Burkholderiales</taxon>
        <taxon>Burkholderiaceae</taxon>
        <taxon>Limnobacter</taxon>
    </lineage>
</organism>
<dbReference type="InterPro" id="IPR023373">
    <property type="entry name" value="YmcC_sf"/>
</dbReference>
<dbReference type="SUPFAM" id="SSF159270">
    <property type="entry name" value="YmcC-like"/>
    <property type="match status" value="1"/>
</dbReference>
<evidence type="ECO:0000313" key="2">
    <source>
        <dbReference type="EMBL" id="BET24782.1"/>
    </source>
</evidence>
<feature type="signal peptide" evidence="1">
    <location>
        <begin position="1"/>
        <end position="28"/>
    </location>
</feature>
<evidence type="ECO:0000313" key="3">
    <source>
        <dbReference type="Proteomes" id="UP001329151"/>
    </source>
</evidence>
<feature type="chain" id="PRO_5041691711" description="Lipoprotein" evidence="1">
    <location>
        <begin position="29"/>
        <end position="228"/>
    </location>
</feature>